<organism evidence="1 2">
    <name type="scientific">Halogeometricum borinquense</name>
    <dbReference type="NCBI Taxonomy" id="60847"/>
    <lineage>
        <taxon>Archaea</taxon>
        <taxon>Methanobacteriati</taxon>
        <taxon>Methanobacteriota</taxon>
        <taxon>Stenosarchaea group</taxon>
        <taxon>Halobacteria</taxon>
        <taxon>Halobacteriales</taxon>
        <taxon>Haloferacaceae</taxon>
        <taxon>Halogeometricum</taxon>
    </lineage>
</organism>
<dbReference type="InterPro" id="IPR021414">
    <property type="entry name" value="DUF3054"/>
</dbReference>
<reference evidence="1 2" key="1">
    <citation type="submission" date="2020-02" db="EMBL/GenBank/DDBJ databases">
        <title>Whole genome sequence of Halogeometricum borinquense strain wsp4.</title>
        <authorList>
            <person name="Verma D.K."/>
            <person name="Gopal K."/>
            <person name="Prasad E.S."/>
        </authorList>
    </citation>
    <scope>NUCLEOTIDE SEQUENCE [LARGE SCALE GENOMIC DNA]</scope>
    <source>
        <strain evidence="2">wsp4</strain>
    </source>
</reference>
<dbReference type="Proteomes" id="UP000465846">
    <property type="component" value="Chromosome"/>
</dbReference>
<dbReference type="EMBL" id="CP048739">
    <property type="protein sequence ID" value="QIB74777.1"/>
    <property type="molecule type" value="Genomic_DNA"/>
</dbReference>
<dbReference type="RefSeq" id="WP_163486663.1">
    <property type="nucleotide sequence ID" value="NZ_CP048739.1"/>
</dbReference>
<name>A0A6C0UHU1_9EURY</name>
<evidence type="ECO:0000313" key="2">
    <source>
        <dbReference type="Proteomes" id="UP000465846"/>
    </source>
</evidence>
<protein>
    <submittedName>
        <fullName evidence="1">DUF3054 domain-containing protein</fullName>
    </submittedName>
</protein>
<evidence type="ECO:0000313" key="1">
    <source>
        <dbReference type="EMBL" id="QIB74777.1"/>
    </source>
</evidence>
<dbReference type="GeneID" id="44079952"/>
<dbReference type="Pfam" id="PF11255">
    <property type="entry name" value="DUF3054"/>
    <property type="match status" value="1"/>
</dbReference>
<proteinExistence type="predicted"/>
<dbReference type="AlphaFoldDB" id="A0A6C0UHU1"/>
<gene>
    <name evidence="1" type="ORF">G3I44_11085</name>
</gene>
<sequence>MGTSNGSFLDQRLDADALPLAVGDFLMLAAVLTIGFINHNGVDQIFNDPTGWILTLVPFLLGWGIFGVLIGAYSAGAAETAKASIPLTIRGWIPGAILGLGLRASPLFEGGFAWIFAAVILATGMLALVVWRWLFFKIVG</sequence>
<accession>A0A6C0UHU1</accession>